<feature type="coiled-coil region" evidence="5">
    <location>
        <begin position="70"/>
        <end position="97"/>
    </location>
</feature>
<feature type="compositionally biased region" description="Gly residues" evidence="6">
    <location>
        <begin position="321"/>
        <end position="342"/>
    </location>
</feature>
<reference evidence="8 9" key="1">
    <citation type="submission" date="2019-02" db="EMBL/GenBank/DDBJ databases">
        <authorList>
            <person name="Khodamoradi S."/>
            <person name="Hahnke R.L."/>
            <person name="Kaempfer P."/>
            <person name="Schumann P."/>
            <person name="Rohde M."/>
            <person name="Steinert M."/>
            <person name="Luzhetskyy A."/>
            <person name="Wink J."/>
            <person name="Ruckert C."/>
        </authorList>
    </citation>
    <scope>NUCLEOTIDE SEQUENCE [LARGE SCALE GENOMIC DNA]</scope>
    <source>
        <strain evidence="8 9">M2</strain>
    </source>
</reference>
<evidence type="ECO:0000313" key="8">
    <source>
        <dbReference type="EMBL" id="QBI55341.1"/>
    </source>
</evidence>
<evidence type="ECO:0000256" key="3">
    <source>
        <dbReference type="ARBA" id="ARBA00022960"/>
    </source>
</evidence>
<evidence type="ECO:0000256" key="4">
    <source>
        <dbReference type="ARBA" id="ARBA00032089"/>
    </source>
</evidence>
<dbReference type="Pfam" id="PF04085">
    <property type="entry name" value="MreC"/>
    <property type="match status" value="1"/>
</dbReference>
<dbReference type="InterPro" id="IPR055342">
    <property type="entry name" value="MreC_beta-barrel_core"/>
</dbReference>
<dbReference type="InterPro" id="IPR042177">
    <property type="entry name" value="Cell/Rod_1"/>
</dbReference>
<accession>A0A4P6Q7C7</accession>
<keyword evidence="3" id="KW-0133">Cell shape</keyword>
<dbReference type="KEGG" id="strr:EKD16_17875"/>
<sequence length="355" mass="35941" precursor="true">MRRDGSRPRLVVGLLAAVSLVLVVLDSRAGANPVTSAARTVGEAAFHPVAAGVSAAGAPITGVFSALAAAPGAAERIDELERRNDELRARLRDRGRDADRAKRLRELLQLAGAGGYEIVPAQAVTRVTARGFSDTVTLDVGRDDGVRRNMTVVAGDGLVGRVVQAGAATATVLLVTDRSSAVGARLEDSEEIGVAEGASSGIGDGEPLRFELMSADARMRKGQRIVTLGSHNSTPFVPGVPIGTITSVDDTPGRLTRTGHAEPAVDFGSLDVVGVIVAGPEGDPRDSLLPDPPREAPGAEDGEDAPDAERPEAPRPSEGSAGSGEGDGGGGGRGGAGDGGGSTQESADDSGGEDR</sequence>
<dbReference type="RefSeq" id="WP_131099364.1">
    <property type="nucleotide sequence ID" value="NZ_CP036455.1"/>
</dbReference>
<dbReference type="Gene3D" id="2.40.10.340">
    <property type="entry name" value="Rod shape-determining protein MreC, domain 1"/>
    <property type="match status" value="1"/>
</dbReference>
<evidence type="ECO:0000256" key="5">
    <source>
        <dbReference type="SAM" id="Coils"/>
    </source>
</evidence>
<feature type="compositionally biased region" description="Acidic residues" evidence="6">
    <location>
        <begin position="346"/>
        <end position="355"/>
    </location>
</feature>
<dbReference type="Gene3D" id="2.40.10.350">
    <property type="entry name" value="Rod shape-determining protein MreC, domain 2"/>
    <property type="match status" value="1"/>
</dbReference>
<dbReference type="Proteomes" id="UP000292235">
    <property type="component" value="Chromosome"/>
</dbReference>
<dbReference type="InterPro" id="IPR042175">
    <property type="entry name" value="Cell/Rod_MreC_2"/>
</dbReference>
<feature type="region of interest" description="Disordered" evidence="6">
    <location>
        <begin position="277"/>
        <end position="355"/>
    </location>
</feature>
<name>A0A4P6Q7C7_9ACTN</name>
<dbReference type="OrthoDB" id="5196068at2"/>
<proteinExistence type="inferred from homology"/>
<evidence type="ECO:0000256" key="1">
    <source>
        <dbReference type="ARBA" id="ARBA00009369"/>
    </source>
</evidence>
<evidence type="ECO:0000256" key="6">
    <source>
        <dbReference type="SAM" id="MobiDB-lite"/>
    </source>
</evidence>
<evidence type="ECO:0000313" key="9">
    <source>
        <dbReference type="Proteomes" id="UP000292235"/>
    </source>
</evidence>
<dbReference type="GO" id="GO:0008360">
    <property type="term" value="P:regulation of cell shape"/>
    <property type="evidence" value="ECO:0007669"/>
    <property type="project" value="UniProtKB-KW"/>
</dbReference>
<comment type="similarity">
    <text evidence="1">Belongs to the MreC family.</text>
</comment>
<dbReference type="EMBL" id="CP036455">
    <property type="protein sequence ID" value="QBI55341.1"/>
    <property type="molecule type" value="Genomic_DNA"/>
</dbReference>
<dbReference type="PANTHER" id="PTHR34138">
    <property type="entry name" value="CELL SHAPE-DETERMINING PROTEIN MREC"/>
    <property type="match status" value="1"/>
</dbReference>
<feature type="domain" description="Rod shape-determining protein MreC beta-barrel core" evidence="7">
    <location>
        <begin position="126"/>
        <end position="276"/>
    </location>
</feature>
<keyword evidence="9" id="KW-1185">Reference proteome</keyword>
<gene>
    <name evidence="8" type="primary">mreC</name>
    <name evidence="8" type="ORF">EKD16_17875</name>
</gene>
<evidence type="ECO:0000256" key="2">
    <source>
        <dbReference type="ARBA" id="ARBA00013855"/>
    </source>
</evidence>
<protein>
    <recommendedName>
        <fullName evidence="2">Cell shape-determining protein MreC</fullName>
    </recommendedName>
    <alternativeName>
        <fullName evidence="4">Cell shape protein MreC</fullName>
    </alternativeName>
</protein>
<dbReference type="GO" id="GO:0005886">
    <property type="term" value="C:plasma membrane"/>
    <property type="evidence" value="ECO:0007669"/>
    <property type="project" value="TreeGrafter"/>
</dbReference>
<dbReference type="InterPro" id="IPR007221">
    <property type="entry name" value="MreC"/>
</dbReference>
<keyword evidence="5" id="KW-0175">Coiled coil</keyword>
<dbReference type="PANTHER" id="PTHR34138:SF1">
    <property type="entry name" value="CELL SHAPE-DETERMINING PROTEIN MREC"/>
    <property type="match status" value="1"/>
</dbReference>
<organism evidence="8 9">
    <name type="scientific">Streptomonospora litoralis</name>
    <dbReference type="NCBI Taxonomy" id="2498135"/>
    <lineage>
        <taxon>Bacteria</taxon>
        <taxon>Bacillati</taxon>
        <taxon>Actinomycetota</taxon>
        <taxon>Actinomycetes</taxon>
        <taxon>Streptosporangiales</taxon>
        <taxon>Nocardiopsidaceae</taxon>
        <taxon>Streptomonospora</taxon>
    </lineage>
</organism>
<evidence type="ECO:0000259" key="7">
    <source>
        <dbReference type="Pfam" id="PF04085"/>
    </source>
</evidence>
<dbReference type="AlphaFoldDB" id="A0A4P6Q7C7"/>
<feature type="compositionally biased region" description="Basic and acidic residues" evidence="6">
    <location>
        <begin position="282"/>
        <end position="294"/>
    </location>
</feature>